<evidence type="ECO:0000256" key="1">
    <source>
        <dbReference type="SAM" id="MobiDB-lite"/>
    </source>
</evidence>
<proteinExistence type="predicted"/>
<accession>A0ABR4MVP7</accession>
<organism evidence="2 3">
    <name type="scientific">Polyrhizophydium stewartii</name>
    <dbReference type="NCBI Taxonomy" id="2732419"/>
    <lineage>
        <taxon>Eukaryota</taxon>
        <taxon>Fungi</taxon>
        <taxon>Fungi incertae sedis</taxon>
        <taxon>Chytridiomycota</taxon>
        <taxon>Chytridiomycota incertae sedis</taxon>
        <taxon>Chytridiomycetes</taxon>
        <taxon>Rhizophydiales</taxon>
        <taxon>Rhizophydiales incertae sedis</taxon>
        <taxon>Polyrhizophydium</taxon>
    </lineage>
</organism>
<evidence type="ECO:0000313" key="2">
    <source>
        <dbReference type="EMBL" id="KAL2911338.1"/>
    </source>
</evidence>
<name>A0ABR4MVP7_9FUNG</name>
<comment type="caution">
    <text evidence="2">The sequence shown here is derived from an EMBL/GenBank/DDBJ whole genome shotgun (WGS) entry which is preliminary data.</text>
</comment>
<sequence length="278" mass="30039">MSMAENAIGQALTADAALYQAGEPPDIVMASTEKNGRSSVEPHGDNAAEDDTRPRSSSSVGAGQVDFAAARTDRIINQQTTFAVALSKAGFYDKVIGAMQDGLDEQVALNRAVKTTPLVAYEAEVQTRDIKTGIQHFSAHVLEAQEAAGGPKRLDFGYTPLATMQRRFWARQNASASVAAMQSTNSAILQASPGSDAALAADASIEKLKDLINKMNAMRVDVNAGPASDFLEEPVEFRKIKKLHHQITAIANEYDIITENAILREFRNSKHNVFIAQY</sequence>
<reference evidence="2 3" key="1">
    <citation type="submission" date="2023-09" db="EMBL/GenBank/DDBJ databases">
        <title>Pangenome analysis of Batrachochytrium dendrobatidis and related Chytrids.</title>
        <authorList>
            <person name="Yacoub M.N."/>
            <person name="Stajich J.E."/>
            <person name="James T.Y."/>
        </authorList>
    </citation>
    <scope>NUCLEOTIDE SEQUENCE [LARGE SCALE GENOMIC DNA]</scope>
    <source>
        <strain evidence="2 3">JEL0888</strain>
    </source>
</reference>
<protein>
    <submittedName>
        <fullName evidence="2">Uncharacterized protein</fullName>
    </submittedName>
</protein>
<feature type="compositionally biased region" description="Basic and acidic residues" evidence="1">
    <location>
        <begin position="34"/>
        <end position="54"/>
    </location>
</feature>
<dbReference type="Proteomes" id="UP001527925">
    <property type="component" value="Unassembled WGS sequence"/>
</dbReference>
<dbReference type="EMBL" id="JADGIZ020000121">
    <property type="protein sequence ID" value="KAL2911338.1"/>
    <property type="molecule type" value="Genomic_DNA"/>
</dbReference>
<keyword evidence="3" id="KW-1185">Reference proteome</keyword>
<evidence type="ECO:0000313" key="3">
    <source>
        <dbReference type="Proteomes" id="UP001527925"/>
    </source>
</evidence>
<gene>
    <name evidence="2" type="ORF">HK105_209202</name>
</gene>
<feature type="region of interest" description="Disordered" evidence="1">
    <location>
        <begin position="25"/>
        <end position="62"/>
    </location>
</feature>